<evidence type="ECO:0000256" key="1">
    <source>
        <dbReference type="SAM" id="Phobius"/>
    </source>
</evidence>
<proteinExistence type="predicted"/>
<dbReference type="AlphaFoldDB" id="A0A7S1IJB9"/>
<keyword evidence="1" id="KW-1133">Transmembrane helix</keyword>
<protein>
    <recommendedName>
        <fullName evidence="3">Phosphoglycerate mutase family protein</fullName>
    </recommendedName>
</protein>
<evidence type="ECO:0008006" key="3">
    <source>
        <dbReference type="Google" id="ProtNLM"/>
    </source>
</evidence>
<accession>A0A7S1IJB9</accession>
<sequence length="241" mass="27696">MHYNPLLRVQYSPIGDEPTNPKLDDGTPLMVRCRMATVLLLVLALYVIGIDSHRLMTNRVATGTPTSELQVRHEESEATKKRTKGQYIVILRHGEKPVDLELNSLSRRGWERSHWLVKWVQHTLPKHTRGSQVSTIMTSMPNVDGLHVRPVQTITPLSVALQMPIVVRSTAFSAANEARRILEEEGAGIVLICWQHEDVREMMGYFGFQVPEWSDDDYETVYIIDWNGRRFKRIVEGYHPK</sequence>
<keyword evidence="1" id="KW-0812">Transmembrane</keyword>
<reference evidence="2" key="1">
    <citation type="submission" date="2021-01" db="EMBL/GenBank/DDBJ databases">
        <authorList>
            <person name="Corre E."/>
            <person name="Pelletier E."/>
            <person name="Niang G."/>
            <person name="Scheremetjew M."/>
            <person name="Finn R."/>
            <person name="Kale V."/>
            <person name="Holt S."/>
            <person name="Cochrane G."/>
            <person name="Meng A."/>
            <person name="Brown T."/>
            <person name="Cohen L."/>
        </authorList>
    </citation>
    <scope>NUCLEOTIDE SEQUENCE</scope>
    <source>
        <strain evidence="2">NIES-381</strain>
    </source>
</reference>
<name>A0A7S1IJB9_9EUGL</name>
<organism evidence="2">
    <name type="scientific">Eutreptiella gymnastica</name>
    <dbReference type="NCBI Taxonomy" id="73025"/>
    <lineage>
        <taxon>Eukaryota</taxon>
        <taxon>Discoba</taxon>
        <taxon>Euglenozoa</taxon>
        <taxon>Euglenida</taxon>
        <taxon>Spirocuta</taxon>
        <taxon>Euglenophyceae</taxon>
        <taxon>Eutreptiales</taxon>
        <taxon>Eutreptiaceae</taxon>
        <taxon>Eutreptiella</taxon>
    </lineage>
</organism>
<evidence type="ECO:0000313" key="2">
    <source>
        <dbReference type="EMBL" id="CAD9014462.1"/>
    </source>
</evidence>
<gene>
    <name evidence="2" type="ORF">EGYM00392_LOCUS25566</name>
</gene>
<keyword evidence="1" id="KW-0472">Membrane</keyword>
<feature type="transmembrane region" description="Helical" evidence="1">
    <location>
        <begin position="29"/>
        <end position="49"/>
    </location>
</feature>
<dbReference type="EMBL" id="HBGA01068441">
    <property type="protein sequence ID" value="CAD9014462.1"/>
    <property type="molecule type" value="Transcribed_RNA"/>
</dbReference>